<feature type="domain" description="ABC transporter" evidence="4">
    <location>
        <begin position="4"/>
        <end position="235"/>
    </location>
</feature>
<keyword evidence="2" id="KW-0547">Nucleotide-binding</keyword>
<dbReference type="KEGG" id="cwo:Cwoe_4455"/>
<dbReference type="SUPFAM" id="SSF52540">
    <property type="entry name" value="P-loop containing nucleoside triphosphate hydrolases"/>
    <property type="match status" value="1"/>
</dbReference>
<dbReference type="RefSeq" id="WP_012935920.1">
    <property type="nucleotide sequence ID" value="NC_013739.1"/>
</dbReference>
<dbReference type="GO" id="GO:0005524">
    <property type="term" value="F:ATP binding"/>
    <property type="evidence" value="ECO:0007669"/>
    <property type="project" value="UniProtKB-KW"/>
</dbReference>
<evidence type="ECO:0000313" key="6">
    <source>
        <dbReference type="Proteomes" id="UP000008229"/>
    </source>
</evidence>
<evidence type="ECO:0000256" key="2">
    <source>
        <dbReference type="ARBA" id="ARBA00022741"/>
    </source>
</evidence>
<dbReference type="GO" id="GO:0055052">
    <property type="term" value="C:ATP-binding cassette (ABC) transporter complex, substrate-binding subunit-containing"/>
    <property type="evidence" value="ECO:0007669"/>
    <property type="project" value="TreeGrafter"/>
</dbReference>
<evidence type="ECO:0000256" key="1">
    <source>
        <dbReference type="ARBA" id="ARBA00022448"/>
    </source>
</evidence>
<dbReference type="InterPro" id="IPR027417">
    <property type="entry name" value="P-loop_NTPase"/>
</dbReference>
<dbReference type="STRING" id="469383.Cwoe_4455"/>
<dbReference type="InterPro" id="IPR003439">
    <property type="entry name" value="ABC_transporter-like_ATP-bd"/>
</dbReference>
<dbReference type="PROSITE" id="PS50893">
    <property type="entry name" value="ABC_TRANSPORTER_2"/>
    <property type="match status" value="1"/>
</dbReference>
<dbReference type="Pfam" id="PF00005">
    <property type="entry name" value="ABC_tran"/>
    <property type="match status" value="1"/>
</dbReference>
<evidence type="ECO:0000256" key="3">
    <source>
        <dbReference type="ARBA" id="ARBA00022840"/>
    </source>
</evidence>
<gene>
    <name evidence="5" type="ordered locus">Cwoe_4455</name>
</gene>
<dbReference type="Proteomes" id="UP000008229">
    <property type="component" value="Chromosome"/>
</dbReference>
<reference evidence="6" key="2">
    <citation type="submission" date="2010-01" db="EMBL/GenBank/DDBJ databases">
        <title>The complete genome of Conexibacter woesei DSM 14684.</title>
        <authorList>
            <consortium name="US DOE Joint Genome Institute (JGI-PGF)"/>
            <person name="Lucas S."/>
            <person name="Copeland A."/>
            <person name="Lapidus A."/>
            <person name="Glavina del Rio T."/>
            <person name="Dalin E."/>
            <person name="Tice H."/>
            <person name="Bruce D."/>
            <person name="Goodwin L."/>
            <person name="Pitluck S."/>
            <person name="Kyrpides N."/>
            <person name="Mavromatis K."/>
            <person name="Ivanova N."/>
            <person name="Mikhailova N."/>
            <person name="Chertkov O."/>
            <person name="Brettin T."/>
            <person name="Detter J.C."/>
            <person name="Han C."/>
            <person name="Larimer F."/>
            <person name="Land M."/>
            <person name="Hauser L."/>
            <person name="Markowitz V."/>
            <person name="Cheng J.-F."/>
            <person name="Hugenholtz P."/>
            <person name="Woyke T."/>
            <person name="Wu D."/>
            <person name="Pukall R."/>
            <person name="Steenblock K."/>
            <person name="Schneider S."/>
            <person name="Klenk H.-P."/>
            <person name="Eisen J.A."/>
        </authorList>
    </citation>
    <scope>NUCLEOTIDE SEQUENCE [LARGE SCALE GENOMIC DNA]</scope>
    <source>
        <strain evidence="6">DSM 14684 / CIP 108061 / JCM 11494 / NBRC 100937 / ID131577</strain>
    </source>
</reference>
<name>D3F7X5_CONWI</name>
<keyword evidence="1" id="KW-0813">Transport</keyword>
<dbReference type="GO" id="GO:0016887">
    <property type="term" value="F:ATP hydrolysis activity"/>
    <property type="evidence" value="ECO:0007669"/>
    <property type="project" value="InterPro"/>
</dbReference>
<dbReference type="SUPFAM" id="SSF50331">
    <property type="entry name" value="MOP-like"/>
    <property type="match status" value="1"/>
</dbReference>
<dbReference type="InterPro" id="IPR015855">
    <property type="entry name" value="ABC_transpr_MalK-like"/>
</dbReference>
<dbReference type="InterPro" id="IPR012340">
    <property type="entry name" value="NA-bd_OB-fold"/>
</dbReference>
<keyword evidence="3" id="KW-0067">ATP-binding</keyword>
<dbReference type="GO" id="GO:0008643">
    <property type="term" value="P:carbohydrate transport"/>
    <property type="evidence" value="ECO:0007669"/>
    <property type="project" value="InterPro"/>
</dbReference>
<dbReference type="InterPro" id="IPR003593">
    <property type="entry name" value="AAA+_ATPase"/>
</dbReference>
<dbReference type="Gene3D" id="3.40.50.300">
    <property type="entry name" value="P-loop containing nucleotide triphosphate hydrolases"/>
    <property type="match status" value="1"/>
</dbReference>
<dbReference type="PANTHER" id="PTHR43875:SF1">
    <property type="entry name" value="OSMOPROTECTIVE COMPOUNDS UPTAKE ATP-BINDING PROTEIN GGTA"/>
    <property type="match status" value="1"/>
</dbReference>
<dbReference type="Gene3D" id="2.40.50.140">
    <property type="entry name" value="Nucleic acid-binding proteins"/>
    <property type="match status" value="1"/>
</dbReference>
<evidence type="ECO:0000259" key="4">
    <source>
        <dbReference type="PROSITE" id="PS50893"/>
    </source>
</evidence>
<dbReference type="InterPro" id="IPR040582">
    <property type="entry name" value="OB_MalK-like"/>
</dbReference>
<dbReference type="PANTHER" id="PTHR43875">
    <property type="entry name" value="MALTODEXTRIN IMPORT ATP-BINDING PROTEIN MSMX"/>
    <property type="match status" value="1"/>
</dbReference>
<protein>
    <submittedName>
        <fullName evidence="5">ABC transporter related protein</fullName>
    </submittedName>
</protein>
<reference evidence="5 6" key="1">
    <citation type="journal article" date="2010" name="Stand. Genomic Sci.">
        <title>Complete genome sequence of Conexibacter woesei type strain (ID131577).</title>
        <authorList>
            <person name="Pukall R."/>
            <person name="Lapidus A."/>
            <person name="Glavina Del Rio T."/>
            <person name="Copeland A."/>
            <person name="Tice H."/>
            <person name="Cheng J.-F."/>
            <person name="Lucas S."/>
            <person name="Chen F."/>
            <person name="Nolan M."/>
            <person name="Bruce D."/>
            <person name="Goodwin L."/>
            <person name="Pitluck S."/>
            <person name="Mavromatis K."/>
            <person name="Ivanova N."/>
            <person name="Ovchinnikova G."/>
            <person name="Pati A."/>
            <person name="Chen A."/>
            <person name="Palaniappan K."/>
            <person name="Land M."/>
            <person name="Hauser L."/>
            <person name="Chang Y.-J."/>
            <person name="Jeffries C.D."/>
            <person name="Chain P."/>
            <person name="Meincke L."/>
            <person name="Sims D."/>
            <person name="Brettin T."/>
            <person name="Detter J.C."/>
            <person name="Rohde M."/>
            <person name="Goeker M."/>
            <person name="Bristow J."/>
            <person name="Eisen J.A."/>
            <person name="Markowitz V."/>
            <person name="Kyrpides N.C."/>
            <person name="Klenk H.-P."/>
            <person name="Hugenholtz P."/>
        </authorList>
    </citation>
    <scope>NUCLEOTIDE SEQUENCE [LARGE SCALE GENOMIC DNA]</scope>
    <source>
        <strain evidence="6">DSM 14684 / CIP 108061 / JCM 11494 / NBRC 100937 / ID131577</strain>
    </source>
</reference>
<dbReference type="GO" id="GO:0140359">
    <property type="term" value="F:ABC-type transporter activity"/>
    <property type="evidence" value="ECO:0007669"/>
    <property type="project" value="InterPro"/>
</dbReference>
<dbReference type="SMART" id="SM00382">
    <property type="entry name" value="AAA"/>
    <property type="match status" value="1"/>
</dbReference>
<dbReference type="HOGENOM" id="CLU_000604_1_1_11"/>
<sequence>MAAITLEKLTKRFGPDTCVVDEVTLQIEDGEFLVLVGPSGCGKTTLLRMIAGLEAPSSGDVFIGDRRVTKMPPGKRDVAMVFQDYALFPQMSVRRNMGFGLTLRKTPKADVARRVDEVADVLELSPLLERKPSELSGGQRQRVAMGRAMVREPEVFLMDEPLSNLDAKLRVQMRAELASLRQRLKRTTVYVTHDQVEAMTLGDRVVVLRDGLIQQVDTPQRMFRRPANVFVAAFMGSPAMNLAEAVVLDGGVSLAGVEIPLAQGSAVRALEGRNVIVGIRPTDLRTASSNGSRSDCAVLRIMPEVIEDLGSEIHVRFAARADAVDGADLGGDDLTERARRQFTACLDPNTRVTTGTPLDLLIAPGDVHYFDPESGERI</sequence>
<dbReference type="Pfam" id="PF17912">
    <property type="entry name" value="OB_MalK"/>
    <property type="match status" value="1"/>
</dbReference>
<accession>D3F7X5</accession>
<evidence type="ECO:0000313" key="5">
    <source>
        <dbReference type="EMBL" id="ADB52869.1"/>
    </source>
</evidence>
<dbReference type="EMBL" id="CP001854">
    <property type="protein sequence ID" value="ADB52869.1"/>
    <property type="molecule type" value="Genomic_DNA"/>
</dbReference>
<dbReference type="NCBIfam" id="NF008653">
    <property type="entry name" value="PRK11650.1"/>
    <property type="match status" value="1"/>
</dbReference>
<dbReference type="OrthoDB" id="9802264at2"/>
<dbReference type="FunFam" id="3.40.50.300:FF:000042">
    <property type="entry name" value="Maltose/maltodextrin ABC transporter, ATP-binding protein"/>
    <property type="match status" value="1"/>
</dbReference>
<proteinExistence type="predicted"/>
<dbReference type="InterPro" id="IPR008995">
    <property type="entry name" value="Mo/tungstate-bd_C_term_dom"/>
</dbReference>
<dbReference type="eggNOG" id="COG3842">
    <property type="taxonomic scope" value="Bacteria"/>
</dbReference>
<keyword evidence="6" id="KW-1185">Reference proteome</keyword>
<dbReference type="AlphaFoldDB" id="D3F7X5"/>
<organism evidence="5 6">
    <name type="scientific">Conexibacter woesei (strain DSM 14684 / CCUG 47730 / CIP 108061 / JCM 11494 / NBRC 100937 / ID131577)</name>
    <dbReference type="NCBI Taxonomy" id="469383"/>
    <lineage>
        <taxon>Bacteria</taxon>
        <taxon>Bacillati</taxon>
        <taxon>Actinomycetota</taxon>
        <taxon>Thermoleophilia</taxon>
        <taxon>Solirubrobacterales</taxon>
        <taxon>Conexibacteraceae</taxon>
        <taxon>Conexibacter</taxon>
    </lineage>
</organism>
<dbReference type="CDD" id="cd03301">
    <property type="entry name" value="ABC_MalK_N"/>
    <property type="match status" value="1"/>
</dbReference>
<dbReference type="PROSITE" id="PS00211">
    <property type="entry name" value="ABC_TRANSPORTER_1"/>
    <property type="match status" value="1"/>
</dbReference>
<dbReference type="InterPro" id="IPR017871">
    <property type="entry name" value="ABC_transporter-like_CS"/>
</dbReference>
<dbReference type="Gene3D" id="2.40.50.100">
    <property type="match status" value="1"/>
</dbReference>
<dbReference type="InterPro" id="IPR047641">
    <property type="entry name" value="ABC_transpr_MalK/UgpC-like"/>
</dbReference>